<evidence type="ECO:0000313" key="2">
    <source>
        <dbReference type="Proteomes" id="UP000838756"/>
    </source>
</evidence>
<evidence type="ECO:0000313" key="1">
    <source>
        <dbReference type="EMBL" id="CAH2207647.1"/>
    </source>
</evidence>
<protein>
    <submittedName>
        <fullName evidence="1">Jg5671 protein</fullName>
    </submittedName>
</protein>
<accession>A0A8S4QD78</accession>
<dbReference type="EMBL" id="CAKXAJ010000860">
    <property type="protein sequence ID" value="CAH2207647.1"/>
    <property type="molecule type" value="Genomic_DNA"/>
</dbReference>
<organism evidence="1 2">
    <name type="scientific">Pararge aegeria aegeria</name>
    <dbReference type="NCBI Taxonomy" id="348720"/>
    <lineage>
        <taxon>Eukaryota</taxon>
        <taxon>Metazoa</taxon>
        <taxon>Ecdysozoa</taxon>
        <taxon>Arthropoda</taxon>
        <taxon>Hexapoda</taxon>
        <taxon>Insecta</taxon>
        <taxon>Pterygota</taxon>
        <taxon>Neoptera</taxon>
        <taxon>Endopterygota</taxon>
        <taxon>Lepidoptera</taxon>
        <taxon>Glossata</taxon>
        <taxon>Ditrysia</taxon>
        <taxon>Papilionoidea</taxon>
        <taxon>Nymphalidae</taxon>
        <taxon>Satyrinae</taxon>
        <taxon>Satyrini</taxon>
        <taxon>Parargina</taxon>
        <taxon>Pararge</taxon>
    </lineage>
</organism>
<gene>
    <name evidence="1" type="primary">jg5671</name>
    <name evidence="1" type="ORF">PAEG_LOCUS267</name>
</gene>
<reference evidence="1" key="1">
    <citation type="submission" date="2022-03" db="EMBL/GenBank/DDBJ databases">
        <authorList>
            <person name="Lindestad O."/>
        </authorList>
    </citation>
    <scope>NUCLEOTIDE SEQUENCE</scope>
</reference>
<dbReference type="Proteomes" id="UP000838756">
    <property type="component" value="Unassembled WGS sequence"/>
</dbReference>
<dbReference type="AlphaFoldDB" id="A0A8S4QD78"/>
<keyword evidence="2" id="KW-1185">Reference proteome</keyword>
<comment type="caution">
    <text evidence="1">The sequence shown here is derived from an EMBL/GenBank/DDBJ whole genome shotgun (WGS) entry which is preliminary data.</text>
</comment>
<proteinExistence type="predicted"/>
<name>A0A8S4QD78_9NEOP</name>
<dbReference type="OrthoDB" id="445152at2759"/>
<sequence length="206" mass="22921">MFSFTVEASDILIDLNALENNYGKLEGFKLGPPSADEAPASDNNSQTFTVTAEELSGILRVDSYFAPRHMPRARVALRFVSLELVAHNELPSQSRPVKPLEGYYVSKPLMRSHRVLTLSMRDTAAQAILGESSRLLFDTYISSDILNSSTGSMEQLIEEFRMQGTVSLNNEQRLLLRAGDIRAAMHVQGVCTLQALAHDWIDVYKS</sequence>
<feature type="non-terminal residue" evidence="1">
    <location>
        <position position="1"/>
    </location>
</feature>